<dbReference type="GO" id="GO:0016772">
    <property type="term" value="F:transferase activity, transferring phosphorus-containing groups"/>
    <property type="evidence" value="ECO:0007669"/>
    <property type="project" value="UniProtKB-UniRule"/>
</dbReference>
<evidence type="ECO:0000256" key="2">
    <source>
        <dbReference type="HAMAP-Rule" id="MF_00299"/>
    </source>
</evidence>
<dbReference type="SUPFAM" id="SSF56399">
    <property type="entry name" value="ADP-ribosylation"/>
    <property type="match status" value="1"/>
</dbReference>
<dbReference type="InterPro" id="IPR042080">
    <property type="entry name" value="RNA_2'-PTrans_N"/>
</dbReference>
<dbReference type="InterPro" id="IPR043472">
    <property type="entry name" value="Macro_dom-like"/>
</dbReference>
<dbReference type="GO" id="GO:0006388">
    <property type="term" value="P:tRNA splicing, via endonucleolytic cleavage and ligation"/>
    <property type="evidence" value="ECO:0007669"/>
    <property type="project" value="UniProtKB-UniRule"/>
</dbReference>
<dbReference type="CDD" id="cd02908">
    <property type="entry name" value="Macro_OAADPr_deacetylase"/>
    <property type="match status" value="1"/>
</dbReference>
<dbReference type="EMBL" id="BMXI01000004">
    <property type="protein sequence ID" value="GHC48486.1"/>
    <property type="molecule type" value="Genomic_DNA"/>
</dbReference>
<dbReference type="InterPro" id="IPR002745">
    <property type="entry name" value="Ptrans_KptA/Tpt1"/>
</dbReference>
<dbReference type="InterPro" id="IPR022928">
    <property type="entry name" value="RNA_2'-PTrans_KptA"/>
</dbReference>
<dbReference type="NCBIfam" id="NF001664">
    <property type="entry name" value="PRK00431.1-6"/>
    <property type="match status" value="1"/>
</dbReference>
<dbReference type="PANTHER" id="PTHR11106">
    <property type="entry name" value="GANGLIOSIDE INDUCED DIFFERENTIATION ASSOCIATED PROTEIN 2-RELATED"/>
    <property type="match status" value="1"/>
</dbReference>
<protein>
    <recommendedName>
        <fullName evidence="2">Probable RNA 2'-phosphotransferase</fullName>
        <ecNumber evidence="2">2.7.1.-</ecNumber>
    </recommendedName>
</protein>
<dbReference type="AlphaFoldDB" id="A0A918TME2"/>
<feature type="domain" description="Macro" evidence="3">
    <location>
        <begin position="176"/>
        <end position="350"/>
    </location>
</feature>
<gene>
    <name evidence="2" type="primary">kptA</name>
    <name evidence="4" type="ORF">GCM10007100_12970</name>
</gene>
<dbReference type="PANTHER" id="PTHR11106:SF27">
    <property type="entry name" value="MACRO DOMAIN-CONTAINING PROTEIN"/>
    <property type="match status" value="1"/>
</dbReference>
<dbReference type="Proteomes" id="UP000644507">
    <property type="component" value="Unassembled WGS sequence"/>
</dbReference>
<dbReference type="SMART" id="SM00506">
    <property type="entry name" value="A1pp"/>
    <property type="match status" value="1"/>
</dbReference>
<organism evidence="4 5">
    <name type="scientific">Roseibacillus persicicus</name>
    <dbReference type="NCBI Taxonomy" id="454148"/>
    <lineage>
        <taxon>Bacteria</taxon>
        <taxon>Pseudomonadati</taxon>
        <taxon>Verrucomicrobiota</taxon>
        <taxon>Verrucomicrobiia</taxon>
        <taxon>Verrucomicrobiales</taxon>
        <taxon>Verrucomicrobiaceae</taxon>
        <taxon>Roseibacillus</taxon>
    </lineage>
</organism>
<dbReference type="EC" id="2.7.1.-" evidence="2"/>
<dbReference type="RefSeq" id="WP_229809420.1">
    <property type="nucleotide sequence ID" value="NZ_BMXI01000004.1"/>
</dbReference>
<comment type="function">
    <text evidence="1 2">Removes the 2'-phosphate from RNA via an intermediate in which the phosphate is ADP-ribosylated by NAD followed by a presumed transesterification to release the RNA and generate ADP-ribose 1''-2''-cyclic phosphate (APPR&gt;P). May function as an ADP-ribosylase.</text>
</comment>
<dbReference type="GO" id="GO:0003950">
    <property type="term" value="F:NAD+ poly-ADP-ribosyltransferase activity"/>
    <property type="evidence" value="ECO:0007669"/>
    <property type="project" value="InterPro"/>
</dbReference>
<dbReference type="InterPro" id="IPR042081">
    <property type="entry name" value="RNA_2'-PTrans_C"/>
</dbReference>
<comment type="similarity">
    <text evidence="2">Belongs to the KptA/TPT1 family.</text>
</comment>
<accession>A0A918TME2</accession>
<reference evidence="4" key="2">
    <citation type="submission" date="2020-09" db="EMBL/GenBank/DDBJ databases">
        <authorList>
            <person name="Sun Q."/>
            <person name="Kim S."/>
        </authorList>
    </citation>
    <scope>NUCLEOTIDE SEQUENCE</scope>
    <source>
        <strain evidence="4">KCTC 12988</strain>
    </source>
</reference>
<evidence type="ECO:0000313" key="5">
    <source>
        <dbReference type="Proteomes" id="UP000644507"/>
    </source>
</evidence>
<dbReference type="Pfam" id="PF01661">
    <property type="entry name" value="Macro"/>
    <property type="match status" value="1"/>
</dbReference>
<evidence type="ECO:0000313" key="4">
    <source>
        <dbReference type="EMBL" id="GHC48486.1"/>
    </source>
</evidence>
<dbReference type="PROSITE" id="PS51154">
    <property type="entry name" value="MACRO"/>
    <property type="match status" value="1"/>
</dbReference>
<dbReference type="Gene3D" id="3.20.170.30">
    <property type="match status" value="1"/>
</dbReference>
<keyword evidence="5" id="KW-1185">Reference proteome</keyword>
<dbReference type="Gene3D" id="1.10.10.970">
    <property type="entry name" value="RNA 2'-phosphotransferase, Tpt1/KptA family, N-terminal domain"/>
    <property type="match status" value="1"/>
</dbReference>
<name>A0A918TME2_9BACT</name>
<dbReference type="Pfam" id="PF01885">
    <property type="entry name" value="PTS_2-RNA"/>
    <property type="match status" value="1"/>
</dbReference>
<comment type="caution">
    <text evidence="4">The sequence shown here is derived from an EMBL/GenBank/DDBJ whole genome shotgun (WGS) entry which is preliminary data.</text>
</comment>
<keyword evidence="2" id="KW-0520">NAD</keyword>
<evidence type="ECO:0000259" key="3">
    <source>
        <dbReference type="PROSITE" id="PS51154"/>
    </source>
</evidence>
<dbReference type="InterPro" id="IPR002589">
    <property type="entry name" value="Macro_dom"/>
</dbReference>
<evidence type="ECO:0000256" key="1">
    <source>
        <dbReference type="ARBA" id="ARBA00025212"/>
    </source>
</evidence>
<sequence>MSPQKLKIRSKLLSRVLRHDPSYLNIELDSHGWAQVDQLLERLSKRNLPTTKDDLLELVESNNKKRFRLSEDGLRIRANQGHSIDIDLQLEQRTPPPLLFHGTAISSFSSIEREGIQRRSRQHVHLSQDAETARAVGSRHGKPILLRVESGRMHHDGYQFFRSENGVWLTEAVPPRYFEKYEAPAAMPLTAIQADITNLSVDVIVNAANSSLLGGGGVDGAIHRAAGKELVHECRLLGGCKTGEAKATASYNLPCQRIIHTVGPVWQGGDSSEKEKLTQCYLNSLKICLAEGWRSIAFPCISTGVYNFPAEEAARIAVETCRSFSSELQITFCCFDEESLLIYRKLLTAD</sequence>
<dbReference type="HAMAP" id="MF_00299">
    <property type="entry name" value="KptA"/>
    <property type="match status" value="1"/>
</dbReference>
<reference evidence="4" key="1">
    <citation type="journal article" date="2014" name="Int. J. Syst. Evol. Microbiol.">
        <title>Complete genome sequence of Corynebacterium casei LMG S-19264T (=DSM 44701T), isolated from a smear-ripened cheese.</title>
        <authorList>
            <consortium name="US DOE Joint Genome Institute (JGI-PGF)"/>
            <person name="Walter F."/>
            <person name="Albersmeier A."/>
            <person name="Kalinowski J."/>
            <person name="Ruckert C."/>
        </authorList>
    </citation>
    <scope>NUCLEOTIDE SEQUENCE</scope>
    <source>
        <strain evidence="4">KCTC 12988</strain>
    </source>
</reference>
<proteinExistence type="inferred from homology"/>
<keyword evidence="2" id="KW-0808">Transferase</keyword>
<dbReference type="SUPFAM" id="SSF52949">
    <property type="entry name" value="Macro domain-like"/>
    <property type="match status" value="1"/>
</dbReference>
<dbReference type="Gene3D" id="3.40.220.10">
    <property type="entry name" value="Leucine Aminopeptidase, subunit E, domain 1"/>
    <property type="match status" value="1"/>
</dbReference>